<protein>
    <submittedName>
        <fullName evidence="2">Uncharacterized protein</fullName>
    </submittedName>
</protein>
<organism evidence="2">
    <name type="scientific">marine metagenome</name>
    <dbReference type="NCBI Taxonomy" id="408172"/>
    <lineage>
        <taxon>unclassified sequences</taxon>
        <taxon>metagenomes</taxon>
        <taxon>ecological metagenomes</taxon>
    </lineage>
</organism>
<name>A0A382AWX2_9ZZZZ</name>
<feature type="compositionally biased region" description="Basic and acidic residues" evidence="1">
    <location>
        <begin position="136"/>
        <end position="156"/>
    </location>
</feature>
<gene>
    <name evidence="2" type="ORF">METZ01_LOCUS158291</name>
</gene>
<evidence type="ECO:0000313" key="2">
    <source>
        <dbReference type="EMBL" id="SVB05437.1"/>
    </source>
</evidence>
<dbReference type="EMBL" id="UINC01026989">
    <property type="protein sequence ID" value="SVB05437.1"/>
    <property type="molecule type" value="Genomic_DNA"/>
</dbReference>
<accession>A0A382AWX2</accession>
<evidence type="ECO:0000256" key="1">
    <source>
        <dbReference type="SAM" id="MobiDB-lite"/>
    </source>
</evidence>
<dbReference type="Gene3D" id="2.30.30.830">
    <property type="match status" value="1"/>
</dbReference>
<feature type="compositionally biased region" description="Basic residues" evidence="1">
    <location>
        <begin position="157"/>
        <end position="168"/>
    </location>
</feature>
<proteinExistence type="predicted"/>
<sequence length="168" mass="18150">MKKIMGILLLLGLITAHKSEGQQKKQVADWSYYQSIIDYNLFRPLGWRPPDTSPKYELIATKILPKGSSKALIKETRSNQTHYVGIGDQIQGAKVENIGDNQVSLNSGGKPISLLGGGLQFLNSGKGQRGNRGRSGRGEEAKEGSRGRGQGKSDRGKRSRSKNGKGGG</sequence>
<feature type="region of interest" description="Disordered" evidence="1">
    <location>
        <begin position="119"/>
        <end position="168"/>
    </location>
</feature>
<feature type="non-terminal residue" evidence="2">
    <location>
        <position position="168"/>
    </location>
</feature>
<dbReference type="AlphaFoldDB" id="A0A382AWX2"/>
<reference evidence="2" key="1">
    <citation type="submission" date="2018-05" db="EMBL/GenBank/DDBJ databases">
        <authorList>
            <person name="Lanie J.A."/>
            <person name="Ng W.-L."/>
            <person name="Kazmierczak K.M."/>
            <person name="Andrzejewski T.M."/>
            <person name="Davidsen T.M."/>
            <person name="Wayne K.J."/>
            <person name="Tettelin H."/>
            <person name="Glass J.I."/>
            <person name="Rusch D."/>
            <person name="Podicherti R."/>
            <person name="Tsui H.-C.T."/>
            <person name="Winkler M.E."/>
        </authorList>
    </citation>
    <scope>NUCLEOTIDE SEQUENCE</scope>
</reference>